<dbReference type="AlphaFoldDB" id="A0A6L9MNS7"/>
<evidence type="ECO:0000256" key="2">
    <source>
        <dbReference type="ARBA" id="ARBA00022908"/>
    </source>
</evidence>
<evidence type="ECO:0000313" key="8">
    <source>
        <dbReference type="Proteomes" id="UP000476332"/>
    </source>
</evidence>
<keyword evidence="4" id="KW-0233">DNA recombination</keyword>
<sequence length="255" mass="28228">RRSRCSERPKSDRCSIDLPPNHDRPSESRNHPPGEVLAGGQLEDPTLDEEVQLAIRRVRRAKAVRPRQAKGLNKSYLDRFITAQPATPWGVRNKSMLALGYEILARRSELVALKQSDVEFRPDGTHQVLIPRSKADPFGNGRLAFTSPSTSQLLNDWLEWRGGGQYLFCPIYRGKPIDRSLSATSVKRLIKSGAALAGVDPAEILMFSGHSMRVGAAQDLLIAGHDTAAIMRAGGWKSLAVLTRYLESAEHNVWA</sequence>
<dbReference type="GO" id="GO:0003677">
    <property type="term" value="F:DNA binding"/>
    <property type="evidence" value="ECO:0007669"/>
    <property type="project" value="UniProtKB-KW"/>
</dbReference>
<name>A0A6L9MNS7_9HYPH</name>
<comment type="similarity">
    <text evidence="1">Belongs to the 'phage' integrase family.</text>
</comment>
<evidence type="ECO:0000256" key="3">
    <source>
        <dbReference type="ARBA" id="ARBA00023125"/>
    </source>
</evidence>
<feature type="non-terminal residue" evidence="7">
    <location>
        <position position="1"/>
    </location>
</feature>
<organism evidence="7 8">
    <name type="scientific">Aurantimonas aggregata</name>
    <dbReference type="NCBI Taxonomy" id="2047720"/>
    <lineage>
        <taxon>Bacteria</taxon>
        <taxon>Pseudomonadati</taxon>
        <taxon>Pseudomonadota</taxon>
        <taxon>Alphaproteobacteria</taxon>
        <taxon>Hyphomicrobiales</taxon>
        <taxon>Aurantimonadaceae</taxon>
        <taxon>Aurantimonas</taxon>
    </lineage>
</organism>
<dbReference type="PANTHER" id="PTHR30349:SF41">
    <property type="entry name" value="INTEGRASE_RECOMBINASE PROTEIN MJ0367-RELATED"/>
    <property type="match status" value="1"/>
</dbReference>
<dbReference type="PANTHER" id="PTHR30349">
    <property type="entry name" value="PHAGE INTEGRASE-RELATED"/>
    <property type="match status" value="1"/>
</dbReference>
<dbReference type="InterPro" id="IPR002104">
    <property type="entry name" value="Integrase_catalytic"/>
</dbReference>
<gene>
    <name evidence="7" type="ORF">GTW51_20430</name>
</gene>
<dbReference type="EMBL" id="JAAAMJ010000025">
    <property type="protein sequence ID" value="NDV89048.1"/>
    <property type="molecule type" value="Genomic_DNA"/>
</dbReference>
<dbReference type="InterPro" id="IPR011010">
    <property type="entry name" value="DNA_brk_join_enz"/>
</dbReference>
<dbReference type="InterPro" id="IPR050090">
    <property type="entry name" value="Tyrosine_recombinase_XerCD"/>
</dbReference>
<evidence type="ECO:0000256" key="1">
    <source>
        <dbReference type="ARBA" id="ARBA00008857"/>
    </source>
</evidence>
<proteinExistence type="inferred from homology"/>
<dbReference type="Proteomes" id="UP000476332">
    <property type="component" value="Unassembled WGS sequence"/>
</dbReference>
<feature type="compositionally biased region" description="Basic and acidic residues" evidence="5">
    <location>
        <begin position="1"/>
        <end position="32"/>
    </location>
</feature>
<evidence type="ECO:0000256" key="5">
    <source>
        <dbReference type="SAM" id="MobiDB-lite"/>
    </source>
</evidence>
<protein>
    <submittedName>
        <fullName evidence="7">Tyrosine-type recombinase/integrase</fullName>
    </submittedName>
</protein>
<accession>A0A6L9MNS7</accession>
<dbReference type="InterPro" id="IPR013762">
    <property type="entry name" value="Integrase-like_cat_sf"/>
</dbReference>
<dbReference type="Gene3D" id="1.10.443.10">
    <property type="entry name" value="Intergrase catalytic core"/>
    <property type="match status" value="1"/>
</dbReference>
<dbReference type="RefSeq" id="WP_163045897.1">
    <property type="nucleotide sequence ID" value="NZ_JAAAMJ010000025.1"/>
</dbReference>
<feature type="region of interest" description="Disordered" evidence="5">
    <location>
        <begin position="1"/>
        <end position="43"/>
    </location>
</feature>
<comment type="caution">
    <text evidence="7">The sequence shown here is derived from an EMBL/GenBank/DDBJ whole genome shotgun (WGS) entry which is preliminary data.</text>
</comment>
<evidence type="ECO:0000259" key="6">
    <source>
        <dbReference type="PROSITE" id="PS51898"/>
    </source>
</evidence>
<keyword evidence="2" id="KW-0229">DNA integration</keyword>
<dbReference type="PROSITE" id="PS51898">
    <property type="entry name" value="TYR_RECOMBINASE"/>
    <property type="match status" value="1"/>
</dbReference>
<dbReference type="Pfam" id="PF00589">
    <property type="entry name" value="Phage_integrase"/>
    <property type="match status" value="1"/>
</dbReference>
<dbReference type="GO" id="GO:0006310">
    <property type="term" value="P:DNA recombination"/>
    <property type="evidence" value="ECO:0007669"/>
    <property type="project" value="UniProtKB-KW"/>
</dbReference>
<dbReference type="SUPFAM" id="SSF56349">
    <property type="entry name" value="DNA breaking-rejoining enzymes"/>
    <property type="match status" value="1"/>
</dbReference>
<dbReference type="GO" id="GO:0015074">
    <property type="term" value="P:DNA integration"/>
    <property type="evidence" value="ECO:0007669"/>
    <property type="project" value="UniProtKB-KW"/>
</dbReference>
<keyword evidence="8" id="KW-1185">Reference proteome</keyword>
<reference evidence="7 8" key="1">
    <citation type="submission" date="2020-01" db="EMBL/GenBank/DDBJ databases">
        <title>Genomes of bacteria type strains.</title>
        <authorList>
            <person name="Chen J."/>
            <person name="Zhu S."/>
            <person name="Chen J."/>
        </authorList>
    </citation>
    <scope>NUCLEOTIDE SEQUENCE [LARGE SCALE GENOMIC DNA]</scope>
    <source>
        <strain evidence="7 8">KCTC 52919</strain>
    </source>
</reference>
<evidence type="ECO:0000313" key="7">
    <source>
        <dbReference type="EMBL" id="NDV89048.1"/>
    </source>
</evidence>
<feature type="domain" description="Tyr recombinase" evidence="6">
    <location>
        <begin position="67"/>
        <end position="255"/>
    </location>
</feature>
<keyword evidence="3" id="KW-0238">DNA-binding</keyword>
<evidence type="ECO:0000256" key="4">
    <source>
        <dbReference type="ARBA" id="ARBA00023172"/>
    </source>
</evidence>